<comment type="subcellular location">
    <subcellularLocation>
        <location evidence="1">Cell membrane</location>
        <topology evidence="1">Multi-pass membrane protein</topology>
    </subcellularLocation>
</comment>
<feature type="transmembrane region" description="Helical" evidence="9">
    <location>
        <begin position="43"/>
        <end position="60"/>
    </location>
</feature>
<evidence type="ECO:0000256" key="1">
    <source>
        <dbReference type="ARBA" id="ARBA00004651"/>
    </source>
</evidence>
<accession>A0ABT7L9L9</accession>
<evidence type="ECO:0000313" key="11">
    <source>
        <dbReference type="Proteomes" id="UP001235343"/>
    </source>
</evidence>
<evidence type="ECO:0000256" key="6">
    <source>
        <dbReference type="ARBA" id="ARBA00022989"/>
    </source>
</evidence>
<dbReference type="PANTHER" id="PTHR38438">
    <property type="entry name" value="RIBOFLAVIN TRANSPORTER RIBU"/>
    <property type="match status" value="1"/>
</dbReference>
<evidence type="ECO:0000256" key="4">
    <source>
        <dbReference type="ARBA" id="ARBA00022475"/>
    </source>
</evidence>
<sequence>MKSSKLLKLIIFALLGTISVVLMFLNFPLPFLPSYLKIDFSDVPALLAGLLFTPVAGIIVEGVKNSLYLVLTGAHDPVGVVGNFFAGTLFVLPVAVLYHRLKGPKSLVSGLITGTIVMALGMGVLNYFVLLPAYSLFMGMEEMAIPTVKWATVIAGITPFNLIKGTIVGLLFIPLFAKLRPWLERKRASLV</sequence>
<evidence type="ECO:0000256" key="2">
    <source>
        <dbReference type="ARBA" id="ARBA00005540"/>
    </source>
</evidence>
<dbReference type="PANTHER" id="PTHR38438:SF1">
    <property type="entry name" value="RIBOFLAVIN TRANSPORTER RIBU"/>
    <property type="match status" value="1"/>
</dbReference>
<feature type="transmembrane region" description="Helical" evidence="9">
    <location>
        <begin position="6"/>
        <end position="31"/>
    </location>
</feature>
<dbReference type="PIRSF" id="PIRSF037778">
    <property type="entry name" value="UCP037778_transp_RibU"/>
    <property type="match status" value="1"/>
</dbReference>
<comment type="function">
    <text evidence="8">Probably a riboflavin-binding protein that interacts with the energy-coupling factor (ECF) ABC-transporter complex.</text>
</comment>
<keyword evidence="6 9" id="KW-1133">Transmembrane helix</keyword>
<dbReference type="InterPro" id="IPR024529">
    <property type="entry name" value="ECF_trnsprt_substrate-spec"/>
</dbReference>
<evidence type="ECO:0000256" key="5">
    <source>
        <dbReference type="ARBA" id="ARBA00022692"/>
    </source>
</evidence>
<keyword evidence="7 8" id="KW-0472">Membrane</keyword>
<dbReference type="Pfam" id="PF12822">
    <property type="entry name" value="ECF_trnsprt"/>
    <property type="match status" value="1"/>
</dbReference>
<dbReference type="RefSeq" id="WP_285933845.1">
    <property type="nucleotide sequence ID" value="NZ_JASTZU010000059.1"/>
</dbReference>
<evidence type="ECO:0000313" key="10">
    <source>
        <dbReference type="EMBL" id="MDL4842553.1"/>
    </source>
</evidence>
<protein>
    <recommendedName>
        <fullName evidence="8">Riboflavin transporter</fullName>
    </recommendedName>
</protein>
<feature type="transmembrane region" description="Helical" evidence="9">
    <location>
        <begin position="80"/>
        <end position="98"/>
    </location>
</feature>
<comment type="caution">
    <text evidence="10">The sequence shown here is derived from an EMBL/GenBank/DDBJ whole genome shotgun (WGS) entry which is preliminary data.</text>
</comment>
<dbReference type="Gene3D" id="1.10.1760.20">
    <property type="match status" value="1"/>
</dbReference>
<organism evidence="10 11">
    <name type="scientific">Aquibacillus rhizosphaerae</name>
    <dbReference type="NCBI Taxonomy" id="3051431"/>
    <lineage>
        <taxon>Bacteria</taxon>
        <taxon>Bacillati</taxon>
        <taxon>Bacillota</taxon>
        <taxon>Bacilli</taxon>
        <taxon>Bacillales</taxon>
        <taxon>Bacillaceae</taxon>
        <taxon>Aquibacillus</taxon>
    </lineage>
</organism>
<evidence type="ECO:0000256" key="7">
    <source>
        <dbReference type="ARBA" id="ARBA00023136"/>
    </source>
</evidence>
<dbReference type="EMBL" id="JASTZU010000059">
    <property type="protein sequence ID" value="MDL4842553.1"/>
    <property type="molecule type" value="Genomic_DNA"/>
</dbReference>
<evidence type="ECO:0000256" key="8">
    <source>
        <dbReference type="PIRNR" id="PIRNR037778"/>
    </source>
</evidence>
<keyword evidence="11" id="KW-1185">Reference proteome</keyword>
<reference evidence="10 11" key="1">
    <citation type="submission" date="2023-06" db="EMBL/GenBank/DDBJ databases">
        <title>Aquibacillus rhizosphaerae LR5S19.</title>
        <authorList>
            <person name="Sun J.-Q."/>
        </authorList>
    </citation>
    <scope>NUCLEOTIDE SEQUENCE [LARGE SCALE GENOMIC DNA]</scope>
    <source>
        <strain evidence="10 11">LR5S19</strain>
    </source>
</reference>
<evidence type="ECO:0000256" key="9">
    <source>
        <dbReference type="SAM" id="Phobius"/>
    </source>
</evidence>
<feature type="transmembrane region" description="Helical" evidence="9">
    <location>
        <begin position="110"/>
        <end position="130"/>
    </location>
</feature>
<keyword evidence="3 8" id="KW-0813">Transport</keyword>
<comment type="similarity">
    <text evidence="2 8">Belongs to the prokaryotic riboflavin transporter (P-RFT) (TC 2.A.87) family.</text>
</comment>
<dbReference type="Proteomes" id="UP001235343">
    <property type="component" value="Unassembled WGS sequence"/>
</dbReference>
<gene>
    <name evidence="10" type="ORF">QQS35_19135</name>
</gene>
<feature type="transmembrane region" description="Helical" evidence="9">
    <location>
        <begin position="150"/>
        <end position="177"/>
    </location>
</feature>
<evidence type="ECO:0000256" key="3">
    <source>
        <dbReference type="ARBA" id="ARBA00022448"/>
    </source>
</evidence>
<name>A0ABT7L9L9_9BACI</name>
<dbReference type="InterPro" id="IPR025720">
    <property type="entry name" value="RibU"/>
</dbReference>
<keyword evidence="5 9" id="KW-0812">Transmembrane</keyword>
<proteinExistence type="inferred from homology"/>
<keyword evidence="4 8" id="KW-1003">Cell membrane</keyword>